<reference evidence="4" key="1">
    <citation type="submission" date="2016-08" db="EMBL/GenBank/DDBJ databases">
        <authorList>
            <person name="Varghese N."/>
            <person name="Submissions Spin"/>
        </authorList>
    </citation>
    <scope>NUCLEOTIDE SEQUENCE [LARGE SCALE GENOMIC DNA]</scope>
    <source>
        <strain evidence="4">P1-7</strain>
    </source>
</reference>
<name>A0A1C3URG9_9HYPH</name>
<dbReference type="AlphaFoldDB" id="A0A1C3URG9"/>
<sequence length="119" mass="12456">MKKNIRAALAAALISCAFASSALAFGAIAVDDQQGLSAGEAGYGLGWGSSRAEAEHNAIKECRSAGNDSCKSAVWFEQCGAYVGDRVNYGIGYGSSKREAERMALDNCPHCKIVVSDCQ</sequence>
<dbReference type="OrthoDB" id="8363647at2"/>
<feature type="signal peptide" evidence="1">
    <location>
        <begin position="1"/>
        <end position="24"/>
    </location>
</feature>
<feature type="domain" description="DUF4189" evidence="2">
    <location>
        <begin position="25"/>
        <end position="118"/>
    </location>
</feature>
<organism evidence="3 4">
    <name type="scientific">Rhizobium lusitanum</name>
    <dbReference type="NCBI Taxonomy" id="293958"/>
    <lineage>
        <taxon>Bacteria</taxon>
        <taxon>Pseudomonadati</taxon>
        <taxon>Pseudomonadota</taxon>
        <taxon>Alphaproteobacteria</taxon>
        <taxon>Hyphomicrobiales</taxon>
        <taxon>Rhizobiaceae</taxon>
        <taxon>Rhizobium/Agrobacterium group</taxon>
        <taxon>Rhizobium</taxon>
    </lineage>
</organism>
<dbReference type="Proteomes" id="UP000199205">
    <property type="component" value="Unassembled WGS sequence"/>
</dbReference>
<evidence type="ECO:0000313" key="3">
    <source>
        <dbReference type="EMBL" id="SCB18110.1"/>
    </source>
</evidence>
<dbReference type="RefSeq" id="WP_080760475.1">
    <property type="nucleotide sequence ID" value="NZ_FMAF01000003.1"/>
</dbReference>
<dbReference type="Pfam" id="PF13827">
    <property type="entry name" value="DUF4189"/>
    <property type="match status" value="1"/>
</dbReference>
<evidence type="ECO:0000313" key="4">
    <source>
        <dbReference type="Proteomes" id="UP000199205"/>
    </source>
</evidence>
<dbReference type="EMBL" id="FMAF01000003">
    <property type="protein sequence ID" value="SCB18110.1"/>
    <property type="molecule type" value="Genomic_DNA"/>
</dbReference>
<keyword evidence="1" id="KW-0732">Signal</keyword>
<evidence type="ECO:0000256" key="1">
    <source>
        <dbReference type="SAM" id="SignalP"/>
    </source>
</evidence>
<dbReference type="InterPro" id="IPR025240">
    <property type="entry name" value="DUF4189"/>
</dbReference>
<protein>
    <recommendedName>
        <fullName evidence="2">DUF4189 domain-containing protein</fullName>
    </recommendedName>
</protein>
<gene>
    <name evidence="3" type="ORF">GA0061101_103220</name>
</gene>
<proteinExistence type="predicted"/>
<accession>A0A1C3URG9</accession>
<evidence type="ECO:0000259" key="2">
    <source>
        <dbReference type="Pfam" id="PF13827"/>
    </source>
</evidence>
<feature type="chain" id="PRO_5008683403" description="DUF4189 domain-containing protein" evidence="1">
    <location>
        <begin position="25"/>
        <end position="119"/>
    </location>
</feature>